<keyword evidence="2" id="KW-0805">Transcription regulation</keyword>
<keyword evidence="9" id="KW-1185">Reference proteome</keyword>
<dbReference type="PROSITE" id="PS51032">
    <property type="entry name" value="AP2_ERF"/>
    <property type="match status" value="1"/>
</dbReference>
<accession>A0ABP0ZXY2</accession>
<gene>
    <name evidence="8" type="ORF">CSSPJE1EN2_LOCUS25417</name>
</gene>
<dbReference type="InterPro" id="IPR016177">
    <property type="entry name" value="DNA-bd_dom_sf"/>
</dbReference>
<evidence type="ECO:0000313" key="8">
    <source>
        <dbReference type="EMBL" id="CAK9855485.1"/>
    </source>
</evidence>
<evidence type="ECO:0000259" key="7">
    <source>
        <dbReference type="PROSITE" id="PS51032"/>
    </source>
</evidence>
<evidence type="ECO:0000256" key="5">
    <source>
        <dbReference type="ARBA" id="ARBA00023242"/>
    </source>
</evidence>
<dbReference type="Proteomes" id="UP001497522">
    <property type="component" value="Unassembled WGS sequence"/>
</dbReference>
<dbReference type="Pfam" id="PF00847">
    <property type="entry name" value="AP2"/>
    <property type="match status" value="1"/>
</dbReference>
<comment type="subcellular location">
    <subcellularLocation>
        <location evidence="1">Nucleus</location>
    </subcellularLocation>
</comment>
<feature type="non-terminal residue" evidence="8">
    <location>
        <position position="87"/>
    </location>
</feature>
<dbReference type="PANTHER" id="PTHR31190:SF287">
    <property type="entry name" value="DEVELOPMENT RELATED ERF PROTEIN"/>
    <property type="match status" value="1"/>
</dbReference>
<dbReference type="Gene3D" id="3.30.730.10">
    <property type="entry name" value="AP2/ERF domain"/>
    <property type="match status" value="1"/>
</dbReference>
<name>A0ABP0ZXY2_9BRYO</name>
<dbReference type="PANTHER" id="PTHR31190">
    <property type="entry name" value="DNA-BINDING DOMAIN"/>
    <property type="match status" value="1"/>
</dbReference>
<keyword evidence="3" id="KW-0238">DNA-binding</keyword>
<dbReference type="PRINTS" id="PR00367">
    <property type="entry name" value="ETHRSPELEMNT"/>
</dbReference>
<dbReference type="EMBL" id="CAXHBF010000206">
    <property type="protein sequence ID" value="CAK9855485.1"/>
    <property type="molecule type" value="Genomic_DNA"/>
</dbReference>
<dbReference type="SMART" id="SM00380">
    <property type="entry name" value="AP2"/>
    <property type="match status" value="1"/>
</dbReference>
<dbReference type="InterPro" id="IPR044808">
    <property type="entry name" value="ERF_plant"/>
</dbReference>
<proteinExistence type="predicted"/>
<evidence type="ECO:0000256" key="2">
    <source>
        <dbReference type="ARBA" id="ARBA00023015"/>
    </source>
</evidence>
<feature type="compositionally biased region" description="Gly residues" evidence="6">
    <location>
        <begin position="1"/>
        <end position="11"/>
    </location>
</feature>
<sequence length="87" mass="9619">MSSTRGGGGGAHVQRRLQQPRQCYRGVRRRPWGKFAAEIRDPSRAQGTRSWLGTYDTAEQAALAYDRAALEIRGSRALLNFPAMAAN</sequence>
<reference evidence="8" key="1">
    <citation type="submission" date="2024-03" db="EMBL/GenBank/DDBJ databases">
        <authorList>
            <consortium name="ELIXIR-Norway"/>
            <consortium name="Elixir Norway"/>
        </authorList>
    </citation>
    <scope>NUCLEOTIDE SEQUENCE</scope>
</reference>
<evidence type="ECO:0000256" key="4">
    <source>
        <dbReference type="ARBA" id="ARBA00023163"/>
    </source>
</evidence>
<organism evidence="8 9">
    <name type="scientific">Sphagnum jensenii</name>
    <dbReference type="NCBI Taxonomy" id="128206"/>
    <lineage>
        <taxon>Eukaryota</taxon>
        <taxon>Viridiplantae</taxon>
        <taxon>Streptophyta</taxon>
        <taxon>Embryophyta</taxon>
        <taxon>Bryophyta</taxon>
        <taxon>Sphagnophytina</taxon>
        <taxon>Sphagnopsida</taxon>
        <taxon>Sphagnales</taxon>
        <taxon>Sphagnaceae</taxon>
        <taxon>Sphagnum</taxon>
    </lineage>
</organism>
<comment type="caution">
    <text evidence="8">The sequence shown here is derived from an EMBL/GenBank/DDBJ whole genome shotgun (WGS) entry which is preliminary data.</text>
</comment>
<evidence type="ECO:0000256" key="1">
    <source>
        <dbReference type="ARBA" id="ARBA00004123"/>
    </source>
</evidence>
<dbReference type="InterPro" id="IPR001471">
    <property type="entry name" value="AP2/ERF_dom"/>
</dbReference>
<feature type="region of interest" description="Disordered" evidence="6">
    <location>
        <begin position="1"/>
        <end position="21"/>
    </location>
</feature>
<evidence type="ECO:0000313" key="9">
    <source>
        <dbReference type="Proteomes" id="UP001497522"/>
    </source>
</evidence>
<feature type="domain" description="AP2/ERF" evidence="7">
    <location>
        <begin position="23"/>
        <end position="82"/>
    </location>
</feature>
<dbReference type="InterPro" id="IPR036955">
    <property type="entry name" value="AP2/ERF_dom_sf"/>
</dbReference>
<dbReference type="SUPFAM" id="SSF54171">
    <property type="entry name" value="DNA-binding domain"/>
    <property type="match status" value="1"/>
</dbReference>
<evidence type="ECO:0000256" key="3">
    <source>
        <dbReference type="ARBA" id="ARBA00023125"/>
    </source>
</evidence>
<evidence type="ECO:0000256" key="6">
    <source>
        <dbReference type="SAM" id="MobiDB-lite"/>
    </source>
</evidence>
<keyword evidence="4" id="KW-0804">Transcription</keyword>
<dbReference type="CDD" id="cd00018">
    <property type="entry name" value="AP2"/>
    <property type="match status" value="1"/>
</dbReference>
<keyword evidence="5" id="KW-0539">Nucleus</keyword>
<protein>
    <recommendedName>
        <fullName evidence="7">AP2/ERF domain-containing protein</fullName>
    </recommendedName>
</protein>